<proteinExistence type="predicted"/>
<evidence type="ECO:0000313" key="2">
    <source>
        <dbReference type="Proteomes" id="UP000248886"/>
    </source>
</evidence>
<dbReference type="Proteomes" id="UP000248886">
    <property type="component" value="Unassembled WGS sequence"/>
</dbReference>
<name>A0A2W1KIX8_ACIFR</name>
<dbReference type="OrthoDB" id="5298957at2"/>
<dbReference type="AlphaFoldDB" id="A0A2W1KIX8"/>
<comment type="caution">
    <text evidence="1">The sequence shown here is derived from an EMBL/GenBank/DDBJ whole genome shotgun (WGS) entry which is preliminary data.</text>
</comment>
<dbReference type="RefSeq" id="WP_054608653.1">
    <property type="nucleotide sequence ID" value="NZ_AP025160.1"/>
</dbReference>
<gene>
    <name evidence="1" type="ORF">DN052_05250</name>
</gene>
<dbReference type="EMBL" id="QKQP01000001">
    <property type="protein sequence ID" value="PZD82425.1"/>
    <property type="molecule type" value="Genomic_DNA"/>
</dbReference>
<evidence type="ECO:0000313" key="1">
    <source>
        <dbReference type="EMBL" id="PZD82425.1"/>
    </source>
</evidence>
<sequence>MDNRLLDVEALAPLLCLAPRTLYNKLCSDPTTLPPRVKVPGTRGPRWRMSDVQDWFEALPLDTRPADLAVPAKRPGRRRKTA</sequence>
<reference evidence="1 2" key="1">
    <citation type="submission" date="2018-06" db="EMBL/GenBank/DDBJ databases">
        <title>Draft sequence of Acidithiobacillus ferrooxidans CCM 4253.</title>
        <authorList>
            <person name="Moya-Beltran A."/>
            <person name="Castro M."/>
            <person name="Covarrubias P.C."/>
            <person name="Issotta F."/>
            <person name="Janiczek O."/>
            <person name="Mandl M."/>
            <person name="Kucera J."/>
            <person name="Quatrini R."/>
        </authorList>
    </citation>
    <scope>NUCLEOTIDE SEQUENCE [LARGE SCALE GENOMIC DNA]</scope>
    <source>
        <strain evidence="1 2">CCM 4253</strain>
    </source>
</reference>
<protein>
    <recommendedName>
        <fullName evidence="3">AlpA family phage regulatory protein</fullName>
    </recommendedName>
</protein>
<organism evidence="1 2">
    <name type="scientific">Acidithiobacillus ferrooxidans</name>
    <name type="common">Thiobacillus ferrooxidans</name>
    <dbReference type="NCBI Taxonomy" id="920"/>
    <lineage>
        <taxon>Bacteria</taxon>
        <taxon>Pseudomonadati</taxon>
        <taxon>Pseudomonadota</taxon>
        <taxon>Acidithiobacillia</taxon>
        <taxon>Acidithiobacillales</taxon>
        <taxon>Acidithiobacillaceae</taxon>
        <taxon>Acidithiobacillus</taxon>
    </lineage>
</organism>
<evidence type="ECO:0008006" key="3">
    <source>
        <dbReference type="Google" id="ProtNLM"/>
    </source>
</evidence>
<accession>A0A2W1KIX8</accession>